<feature type="non-terminal residue" evidence="1">
    <location>
        <position position="1"/>
    </location>
</feature>
<dbReference type="OrthoDB" id="1922870at2759"/>
<evidence type="ECO:0000313" key="1">
    <source>
        <dbReference type="EMBL" id="RDY05717.1"/>
    </source>
</evidence>
<sequence>MACLEDKKDSRGSYGNSIILSFRNKKLFCYHKVRCDWFHFGNKNTNFFHLSTIVRRKRNCIEVLHNHKGKLIIEPDQIKGFNLQYDPQLFSSISPDQGESMPSLASPNQCSFVLGRQSFTNIVISHEIFHSIGTKRGKQGYIAIKVDLEKAYDNIW</sequence>
<gene>
    <name evidence="1" type="ORF">CR513_10415</name>
</gene>
<comment type="caution">
    <text evidence="1">The sequence shown here is derived from an EMBL/GenBank/DDBJ whole genome shotgun (WGS) entry which is preliminary data.</text>
</comment>
<evidence type="ECO:0008006" key="3">
    <source>
        <dbReference type="Google" id="ProtNLM"/>
    </source>
</evidence>
<dbReference type="EMBL" id="QJKJ01001824">
    <property type="protein sequence ID" value="RDY05717.1"/>
    <property type="molecule type" value="Genomic_DNA"/>
</dbReference>
<dbReference type="AlphaFoldDB" id="A0A371HSH4"/>
<proteinExistence type="predicted"/>
<keyword evidence="2" id="KW-1185">Reference proteome</keyword>
<evidence type="ECO:0000313" key="2">
    <source>
        <dbReference type="Proteomes" id="UP000257109"/>
    </source>
</evidence>
<name>A0A371HSH4_MUCPR</name>
<protein>
    <recommendedName>
        <fullName evidence="3">Reverse transcriptase domain-containing protein</fullName>
    </recommendedName>
</protein>
<accession>A0A371HSH4</accession>
<reference evidence="1" key="1">
    <citation type="submission" date="2018-05" db="EMBL/GenBank/DDBJ databases">
        <title>Draft genome of Mucuna pruriens seed.</title>
        <authorList>
            <person name="Nnadi N.E."/>
            <person name="Vos R."/>
            <person name="Hasami M.H."/>
            <person name="Devisetty U.K."/>
            <person name="Aguiy J.C."/>
        </authorList>
    </citation>
    <scope>NUCLEOTIDE SEQUENCE [LARGE SCALE GENOMIC DNA]</scope>
    <source>
        <strain evidence="1">JCA_2017</strain>
    </source>
</reference>
<dbReference type="STRING" id="157652.A0A371HSH4"/>
<organism evidence="1 2">
    <name type="scientific">Mucuna pruriens</name>
    <name type="common">Velvet bean</name>
    <name type="synonym">Dolichos pruriens</name>
    <dbReference type="NCBI Taxonomy" id="157652"/>
    <lineage>
        <taxon>Eukaryota</taxon>
        <taxon>Viridiplantae</taxon>
        <taxon>Streptophyta</taxon>
        <taxon>Embryophyta</taxon>
        <taxon>Tracheophyta</taxon>
        <taxon>Spermatophyta</taxon>
        <taxon>Magnoliopsida</taxon>
        <taxon>eudicotyledons</taxon>
        <taxon>Gunneridae</taxon>
        <taxon>Pentapetalae</taxon>
        <taxon>rosids</taxon>
        <taxon>fabids</taxon>
        <taxon>Fabales</taxon>
        <taxon>Fabaceae</taxon>
        <taxon>Papilionoideae</taxon>
        <taxon>50 kb inversion clade</taxon>
        <taxon>NPAAA clade</taxon>
        <taxon>indigoferoid/millettioid clade</taxon>
        <taxon>Phaseoleae</taxon>
        <taxon>Mucuna</taxon>
    </lineage>
</organism>
<dbReference type="Proteomes" id="UP000257109">
    <property type="component" value="Unassembled WGS sequence"/>
</dbReference>